<evidence type="ECO:0000313" key="2">
    <source>
        <dbReference type="EMBL" id="OXA90607.1"/>
    </source>
</evidence>
<reference evidence="2 4" key="2">
    <citation type="submission" date="2016-11" db="EMBL/GenBank/DDBJ databases">
        <title>Whole genomes of Flavobacteriaceae.</title>
        <authorList>
            <person name="Stine C."/>
            <person name="Li C."/>
            <person name="Tadesse D."/>
        </authorList>
    </citation>
    <scope>NUCLEOTIDE SEQUENCE [LARGE SCALE GENOMIC DNA]</scope>
    <source>
        <strain evidence="2 4">ATCC 51468</strain>
    </source>
</reference>
<dbReference type="RefSeq" id="WP_041516559.1">
    <property type="nucleotide sequence ID" value="NZ_JPRK01000005.1"/>
</dbReference>
<name>A0A0D0EMI6_9FLAO</name>
<evidence type="ECO:0000313" key="4">
    <source>
        <dbReference type="Proteomes" id="UP000198302"/>
    </source>
</evidence>
<sequence length="248" mass="29303">MKNHKKHHICILIFGFLLNFSNLYSQYNKDESFHNWFDNIVGKENLNISNGPIYKDSYITLGDNSMYYIANNFMKGNVTYDGQTYYDINIKYNLYKDELIINPIGESKYSSLLLSMNKTSGFYVNGKNFVKLDKNLSPLPQLTTGYYEVNALREGFNFYIKHSKKIESKTQDLKSYSYFTENNSYFIFYKNTFYSSNSKSDLIKIFPNQKKQINDFYAMNREIRKSDNDQFMINLLKHINTSLLITEK</sequence>
<dbReference type="OrthoDB" id="1187639at2"/>
<dbReference type="STRING" id="37752.IW18_05420"/>
<evidence type="ECO:0000313" key="3">
    <source>
        <dbReference type="Proteomes" id="UP000032061"/>
    </source>
</evidence>
<proteinExistence type="predicted"/>
<protein>
    <submittedName>
        <fullName evidence="1">Uncharacterized protein</fullName>
    </submittedName>
</protein>
<dbReference type="EMBL" id="MUGX01000006">
    <property type="protein sequence ID" value="OXA90607.1"/>
    <property type="molecule type" value="Genomic_DNA"/>
</dbReference>
<evidence type="ECO:0000313" key="1">
    <source>
        <dbReference type="EMBL" id="KIO53785.1"/>
    </source>
</evidence>
<gene>
    <name evidence="2" type="ORF">B0A73_02420</name>
    <name evidence="1" type="ORF">IW18_05420</name>
</gene>
<organism evidence="1 3">
    <name type="scientific">Flavobacterium hibernum</name>
    <dbReference type="NCBI Taxonomy" id="37752"/>
    <lineage>
        <taxon>Bacteria</taxon>
        <taxon>Pseudomonadati</taxon>
        <taxon>Bacteroidota</taxon>
        <taxon>Flavobacteriia</taxon>
        <taxon>Flavobacteriales</taxon>
        <taxon>Flavobacteriaceae</taxon>
        <taxon>Flavobacterium</taxon>
    </lineage>
</organism>
<accession>A0A0D0EMI6</accession>
<keyword evidence="4" id="KW-1185">Reference proteome</keyword>
<dbReference type="EMBL" id="JPRK01000005">
    <property type="protein sequence ID" value="KIO53785.1"/>
    <property type="molecule type" value="Genomic_DNA"/>
</dbReference>
<reference evidence="1 3" key="1">
    <citation type="submission" date="2015-01" db="EMBL/GenBank/DDBJ databases">
        <title>Genome of Flavobacterium hibernum DSM 12611.</title>
        <authorList>
            <person name="Stropko S.J."/>
            <person name="Pipes S.E."/>
            <person name="Newman J.D."/>
        </authorList>
    </citation>
    <scope>NUCLEOTIDE SEQUENCE [LARGE SCALE GENOMIC DNA]</scope>
    <source>
        <strain evidence="1 3">DSM 12611</strain>
    </source>
</reference>
<dbReference type="Proteomes" id="UP000198302">
    <property type="component" value="Unassembled WGS sequence"/>
</dbReference>
<dbReference type="Proteomes" id="UP000032061">
    <property type="component" value="Unassembled WGS sequence"/>
</dbReference>
<dbReference type="AlphaFoldDB" id="A0A0D0EMI6"/>
<comment type="caution">
    <text evidence="1">The sequence shown here is derived from an EMBL/GenBank/DDBJ whole genome shotgun (WGS) entry which is preliminary data.</text>
</comment>